<keyword evidence="2" id="KW-0808">Transferase</keyword>
<reference evidence="2" key="1">
    <citation type="submission" date="2020-02" db="EMBL/GenBank/DDBJ databases">
        <authorList>
            <person name="Meier V. D."/>
        </authorList>
    </citation>
    <scope>NUCLEOTIDE SEQUENCE</scope>
    <source>
        <strain evidence="2">AVDCRST_MAG91</strain>
    </source>
</reference>
<feature type="region of interest" description="Disordered" evidence="1">
    <location>
        <begin position="1"/>
        <end position="53"/>
    </location>
</feature>
<accession>A0A6J4SH23</accession>
<dbReference type="GO" id="GO:0004644">
    <property type="term" value="F:phosphoribosylglycinamide formyltransferase activity"/>
    <property type="evidence" value="ECO:0007669"/>
    <property type="project" value="UniProtKB-EC"/>
</dbReference>
<proteinExistence type="predicted"/>
<protein>
    <submittedName>
        <fullName evidence="2">Phosphoribosylglycinamide formyltransferase</fullName>
        <ecNumber evidence="2">2.1.2.2</ecNumber>
    </submittedName>
</protein>
<dbReference type="EMBL" id="CADCVX010000129">
    <property type="protein sequence ID" value="CAA9491495.1"/>
    <property type="molecule type" value="Genomic_DNA"/>
</dbReference>
<sequence length="53" mass="5449">EPTRACRSPRLRRGEQPAGADRPLPRAAVAGARRAGGREPGGDRRAGACGAGR</sequence>
<name>A0A6J4SH23_9SPHN</name>
<feature type="non-terminal residue" evidence="2">
    <location>
        <position position="1"/>
    </location>
</feature>
<evidence type="ECO:0000313" key="2">
    <source>
        <dbReference type="EMBL" id="CAA9491495.1"/>
    </source>
</evidence>
<gene>
    <name evidence="2" type="ORF">AVDCRST_MAG91-556</name>
</gene>
<organism evidence="2">
    <name type="scientific">uncultured Sphingomonadaceae bacterium</name>
    <dbReference type="NCBI Taxonomy" id="169976"/>
    <lineage>
        <taxon>Bacteria</taxon>
        <taxon>Pseudomonadati</taxon>
        <taxon>Pseudomonadota</taxon>
        <taxon>Alphaproteobacteria</taxon>
        <taxon>Sphingomonadales</taxon>
        <taxon>Sphingomonadaceae</taxon>
        <taxon>environmental samples</taxon>
    </lineage>
</organism>
<dbReference type="AlphaFoldDB" id="A0A6J4SH23"/>
<feature type="compositionally biased region" description="Basic and acidic residues" evidence="1">
    <location>
        <begin position="36"/>
        <end position="46"/>
    </location>
</feature>
<evidence type="ECO:0000256" key="1">
    <source>
        <dbReference type="SAM" id="MobiDB-lite"/>
    </source>
</evidence>
<dbReference type="EC" id="2.1.2.2" evidence="2"/>
<feature type="non-terminal residue" evidence="2">
    <location>
        <position position="53"/>
    </location>
</feature>